<proteinExistence type="predicted"/>
<accession>A0A0D1YJY7</accession>
<dbReference type="HOGENOM" id="CLU_2133550_0_0_1"/>
<evidence type="ECO:0000313" key="1">
    <source>
        <dbReference type="EMBL" id="KIV83192.1"/>
    </source>
</evidence>
<dbReference type="AlphaFoldDB" id="A0A0D1YJY7"/>
<sequence>MILRDDINRDSHWRHGTLDSSKELYIGIQSDTDPTASTALARTLRVTAVQGQDLTRQVVDQTTTIPGGSGNLPGVEEGRAALVSPARIIYRPGRPMIRCSGLQYPHNPHSMSQ</sequence>
<dbReference type="EMBL" id="KN846952">
    <property type="protein sequence ID" value="KIV83192.1"/>
    <property type="molecule type" value="Genomic_DNA"/>
</dbReference>
<organism evidence="1 2">
    <name type="scientific">Exophiala sideris</name>
    <dbReference type="NCBI Taxonomy" id="1016849"/>
    <lineage>
        <taxon>Eukaryota</taxon>
        <taxon>Fungi</taxon>
        <taxon>Dikarya</taxon>
        <taxon>Ascomycota</taxon>
        <taxon>Pezizomycotina</taxon>
        <taxon>Eurotiomycetes</taxon>
        <taxon>Chaetothyriomycetidae</taxon>
        <taxon>Chaetothyriales</taxon>
        <taxon>Herpotrichiellaceae</taxon>
        <taxon>Exophiala</taxon>
    </lineage>
</organism>
<name>A0A0D1YJY7_9EURO</name>
<gene>
    <name evidence="1" type="ORF">PV11_05242</name>
</gene>
<reference evidence="1 2" key="1">
    <citation type="submission" date="2015-01" db="EMBL/GenBank/DDBJ databases">
        <title>The Genome Sequence of Exophiala sideris CBS121828.</title>
        <authorList>
            <consortium name="The Broad Institute Genomics Platform"/>
            <person name="Cuomo C."/>
            <person name="de Hoog S."/>
            <person name="Gorbushina A."/>
            <person name="Stielow B."/>
            <person name="Teixiera M."/>
            <person name="Abouelleil A."/>
            <person name="Chapman S.B."/>
            <person name="Priest M."/>
            <person name="Young S.K."/>
            <person name="Wortman J."/>
            <person name="Nusbaum C."/>
            <person name="Birren B."/>
        </authorList>
    </citation>
    <scope>NUCLEOTIDE SEQUENCE [LARGE SCALE GENOMIC DNA]</scope>
    <source>
        <strain evidence="1 2">CBS 121828</strain>
    </source>
</reference>
<evidence type="ECO:0000313" key="2">
    <source>
        <dbReference type="Proteomes" id="UP000053599"/>
    </source>
</evidence>
<protein>
    <submittedName>
        <fullName evidence="1">Uncharacterized protein</fullName>
    </submittedName>
</protein>
<dbReference type="Proteomes" id="UP000053599">
    <property type="component" value="Unassembled WGS sequence"/>
</dbReference>